<accession>A0A173TBR2</accession>
<dbReference type="AlphaFoldDB" id="A0A173TBR2"/>
<evidence type="ECO:0000313" key="1">
    <source>
        <dbReference type="EMBL" id="CUM99536.1"/>
    </source>
</evidence>
<protein>
    <submittedName>
        <fullName evidence="1">Uncharacterized protein</fullName>
    </submittedName>
</protein>
<proteinExistence type="predicted"/>
<name>A0A173TBR2_ANAHA</name>
<dbReference type="EMBL" id="CYXT01000014">
    <property type="protein sequence ID" value="CUM99536.1"/>
    <property type="molecule type" value="Genomic_DNA"/>
</dbReference>
<dbReference type="Proteomes" id="UP000095598">
    <property type="component" value="Unassembled WGS sequence"/>
</dbReference>
<organism evidence="1 2">
    <name type="scientific">Anaerostipes hadrus</name>
    <dbReference type="NCBI Taxonomy" id="649756"/>
    <lineage>
        <taxon>Bacteria</taxon>
        <taxon>Bacillati</taxon>
        <taxon>Bacillota</taxon>
        <taxon>Clostridia</taxon>
        <taxon>Lachnospirales</taxon>
        <taxon>Lachnospiraceae</taxon>
        <taxon>Anaerostipes</taxon>
    </lineage>
</organism>
<gene>
    <name evidence="1" type="ORF">ERS852425_01931</name>
</gene>
<sequence length="125" mass="14513">MMEKITTGLKICPKCRHLMVIKEGKMTCPKCDREKLEEELKTATKKVGEGIIRRPLKKKKEITYSDPFELCSKVYIMMHAKYEKAPYRRAEVVDFPSDTPIEEIDQKCKEWTKDGVGSWVLLCIA</sequence>
<evidence type="ECO:0000313" key="2">
    <source>
        <dbReference type="Proteomes" id="UP000095598"/>
    </source>
</evidence>
<dbReference type="RefSeq" id="WP_155511757.1">
    <property type="nucleotide sequence ID" value="NZ_CYXT01000014.1"/>
</dbReference>
<reference evidence="1 2" key="1">
    <citation type="submission" date="2015-09" db="EMBL/GenBank/DDBJ databases">
        <authorList>
            <consortium name="Pathogen Informatics"/>
        </authorList>
    </citation>
    <scope>NUCLEOTIDE SEQUENCE [LARGE SCALE GENOMIC DNA]</scope>
    <source>
        <strain evidence="1 2">2789STDY5608868</strain>
    </source>
</reference>